<dbReference type="Pfam" id="PF10604">
    <property type="entry name" value="Polyketide_cyc2"/>
    <property type="match status" value="1"/>
</dbReference>
<accession>A0ABT5DAS1</accession>
<dbReference type="Gene3D" id="3.30.530.20">
    <property type="match status" value="1"/>
</dbReference>
<dbReference type="Proteomes" id="UP001221838">
    <property type="component" value="Unassembled WGS sequence"/>
</dbReference>
<evidence type="ECO:0000313" key="2">
    <source>
        <dbReference type="Proteomes" id="UP001221838"/>
    </source>
</evidence>
<dbReference type="CDD" id="cd08865">
    <property type="entry name" value="SRPBCC_10"/>
    <property type="match status" value="1"/>
</dbReference>
<dbReference type="SUPFAM" id="SSF55961">
    <property type="entry name" value="Bet v1-like"/>
    <property type="match status" value="1"/>
</dbReference>
<sequence length="144" mass="16549">MRVSHSVIIHRPVEQVFAYVTDLRNEVRWQPEIKEVRITSPGPLGKGSTFIEVRRTFGRNLVWYFEIEDYEAPFRLCIRSTSGTMPYTGCRLFEAVPEGTRVTESGELTTPLALRWMDGLFSRLSRRPLTAAYGNLKALLEKDP</sequence>
<keyword evidence="2" id="KW-1185">Reference proteome</keyword>
<evidence type="ECO:0000313" key="1">
    <source>
        <dbReference type="EMBL" id="MDC0710210.1"/>
    </source>
</evidence>
<dbReference type="EMBL" id="JAQNDM010000002">
    <property type="protein sequence ID" value="MDC0710210.1"/>
    <property type="molecule type" value="Genomic_DNA"/>
</dbReference>
<dbReference type="InterPro" id="IPR023393">
    <property type="entry name" value="START-like_dom_sf"/>
</dbReference>
<name>A0ABT5DAS1_9BACT</name>
<comment type="caution">
    <text evidence="1">The sequence shown here is derived from an EMBL/GenBank/DDBJ whole genome shotgun (WGS) entry which is preliminary data.</text>
</comment>
<reference evidence="1 2" key="1">
    <citation type="submission" date="2022-11" db="EMBL/GenBank/DDBJ databases">
        <title>Minimal conservation of predation-associated metabolite biosynthetic gene clusters underscores biosynthetic potential of Myxococcota including descriptions for ten novel species: Archangium lansinium sp. nov., Myxococcus landrumus sp. nov., Nannocystis bai.</title>
        <authorList>
            <person name="Ahearne A."/>
            <person name="Stevens C."/>
            <person name="Dowd S."/>
        </authorList>
    </citation>
    <scope>NUCLEOTIDE SEQUENCE [LARGE SCALE GENOMIC DNA]</scope>
    <source>
        <strain evidence="1 2">NCWAL01</strain>
    </source>
</reference>
<protein>
    <submittedName>
        <fullName evidence="1">SRPBCC family protein</fullName>
    </submittedName>
</protein>
<dbReference type="RefSeq" id="WP_272139437.1">
    <property type="nucleotide sequence ID" value="NZ_JAQNDM010000002.1"/>
</dbReference>
<organism evidence="1 2">
    <name type="scientific">Stigmatella ashevillensis</name>
    <dbReference type="NCBI Taxonomy" id="2995309"/>
    <lineage>
        <taxon>Bacteria</taxon>
        <taxon>Pseudomonadati</taxon>
        <taxon>Myxococcota</taxon>
        <taxon>Myxococcia</taxon>
        <taxon>Myxococcales</taxon>
        <taxon>Cystobacterineae</taxon>
        <taxon>Archangiaceae</taxon>
        <taxon>Stigmatella</taxon>
    </lineage>
</organism>
<gene>
    <name evidence="1" type="ORF">POL68_17165</name>
</gene>
<proteinExistence type="predicted"/>
<dbReference type="InterPro" id="IPR019587">
    <property type="entry name" value="Polyketide_cyclase/dehydratase"/>
</dbReference>